<dbReference type="Proteomes" id="UP000831537">
    <property type="component" value="Chromosome"/>
</dbReference>
<dbReference type="PROSITE" id="PS51257">
    <property type="entry name" value="PROKAR_LIPOPROTEIN"/>
    <property type="match status" value="1"/>
</dbReference>
<evidence type="ECO:0000256" key="1">
    <source>
        <dbReference type="SAM" id="SignalP"/>
    </source>
</evidence>
<protein>
    <submittedName>
        <fullName evidence="2">Uncharacterized protein</fullName>
    </submittedName>
</protein>
<keyword evidence="3" id="KW-1185">Reference proteome</keyword>
<feature type="chain" id="PRO_5046918646" evidence="1">
    <location>
        <begin position="21"/>
        <end position="225"/>
    </location>
</feature>
<sequence length="225" mass="26303">MKYTITILLLLFLLSCSHNETNETMITNDKEMENTEQSFTEETNIENTPAEEENRELEFVLEQETVTLNTENIPILKEYLSVMPYQQQDVADMALQKLEIEGLYLLSFNCNDTTCSYLLLDRNEPNRSFLLDDLVLIEEILPSPEQNHFLFLFKQSDTEQYTVFNIEDWKVLDPQPKLTETKEITEAAWLDEETFDIFYHTPENQETLQQTISLLSDGAVGYEDN</sequence>
<dbReference type="RefSeq" id="WP_244744502.1">
    <property type="nucleotide sequence ID" value="NZ_CP095071.1"/>
</dbReference>
<name>A0ABY4GM18_9BACI</name>
<keyword evidence="1" id="KW-0732">Signal</keyword>
<reference evidence="2 3" key="1">
    <citation type="submission" date="2022-04" db="EMBL/GenBank/DDBJ databases">
        <title>Gracilibacillus sp. isolated from saltern.</title>
        <authorList>
            <person name="Won M."/>
            <person name="Lee C.-M."/>
            <person name="Woen H.-Y."/>
            <person name="Kwon S.-W."/>
        </authorList>
    </citation>
    <scope>NUCLEOTIDE SEQUENCE [LARGE SCALE GENOMIC DNA]</scope>
    <source>
        <strain evidence="2 3">SSPM10-3</strain>
    </source>
</reference>
<accession>A0ABY4GM18</accession>
<dbReference type="EMBL" id="CP095071">
    <property type="protein sequence ID" value="UOQ85420.1"/>
    <property type="molecule type" value="Genomic_DNA"/>
</dbReference>
<organism evidence="2 3">
    <name type="scientific">Gracilibacillus salinarum</name>
    <dbReference type="NCBI Taxonomy" id="2932255"/>
    <lineage>
        <taxon>Bacteria</taxon>
        <taxon>Bacillati</taxon>
        <taxon>Bacillota</taxon>
        <taxon>Bacilli</taxon>
        <taxon>Bacillales</taxon>
        <taxon>Bacillaceae</taxon>
        <taxon>Gracilibacillus</taxon>
    </lineage>
</organism>
<evidence type="ECO:0000313" key="2">
    <source>
        <dbReference type="EMBL" id="UOQ85420.1"/>
    </source>
</evidence>
<gene>
    <name evidence="2" type="ORF">MUN87_00495</name>
</gene>
<evidence type="ECO:0000313" key="3">
    <source>
        <dbReference type="Proteomes" id="UP000831537"/>
    </source>
</evidence>
<feature type="signal peptide" evidence="1">
    <location>
        <begin position="1"/>
        <end position="20"/>
    </location>
</feature>
<proteinExistence type="predicted"/>